<evidence type="ECO:0000313" key="13">
    <source>
        <dbReference type="EMBL" id="KAK5954519.1"/>
    </source>
</evidence>
<feature type="transmembrane region" description="Helical" evidence="10">
    <location>
        <begin position="788"/>
        <end position="807"/>
    </location>
</feature>
<feature type="transmembrane region" description="Helical" evidence="10">
    <location>
        <begin position="211"/>
        <end position="232"/>
    </location>
</feature>
<feature type="transmembrane region" description="Helical" evidence="10">
    <location>
        <begin position="294"/>
        <end position="313"/>
    </location>
</feature>
<comment type="subcellular location">
    <subcellularLocation>
        <location evidence="1">Membrane</location>
        <topology evidence="1">Multi-pass membrane protein</topology>
    </subcellularLocation>
</comment>
<evidence type="ECO:0000256" key="5">
    <source>
        <dbReference type="ARBA" id="ARBA00022741"/>
    </source>
</evidence>
<feature type="transmembrane region" description="Helical" evidence="10">
    <location>
        <begin position="185"/>
        <end position="205"/>
    </location>
</feature>
<dbReference type="GO" id="GO:0005524">
    <property type="term" value="F:ATP binding"/>
    <property type="evidence" value="ECO:0007669"/>
    <property type="project" value="UniProtKB-KW"/>
</dbReference>
<feature type="transmembrane region" description="Helical" evidence="10">
    <location>
        <begin position="746"/>
        <end position="768"/>
    </location>
</feature>
<dbReference type="CDD" id="cd18577">
    <property type="entry name" value="ABC_6TM_Pgp_ABCB1_D1_like"/>
    <property type="match status" value="1"/>
</dbReference>
<feature type="domain" description="ABC transmembrane type-1" evidence="12">
    <location>
        <begin position="749"/>
        <end position="1035"/>
    </location>
</feature>
<dbReference type="PROSITE" id="PS50893">
    <property type="entry name" value="ABC_TRANSPORTER_2"/>
    <property type="match status" value="2"/>
</dbReference>
<keyword evidence="14" id="KW-1185">Reference proteome</keyword>
<dbReference type="InterPro" id="IPR027417">
    <property type="entry name" value="P-loop_NTPase"/>
</dbReference>
<feature type="domain" description="ABC transmembrane type-1" evidence="12">
    <location>
        <begin position="60"/>
        <end position="346"/>
    </location>
</feature>
<feature type="transmembrane region" description="Helical" evidence="10">
    <location>
        <begin position="972"/>
        <end position="994"/>
    </location>
</feature>
<evidence type="ECO:0000256" key="2">
    <source>
        <dbReference type="ARBA" id="ARBA00007577"/>
    </source>
</evidence>
<organism evidence="13 14">
    <name type="scientific">Knufia fluminis</name>
    <dbReference type="NCBI Taxonomy" id="191047"/>
    <lineage>
        <taxon>Eukaryota</taxon>
        <taxon>Fungi</taxon>
        <taxon>Dikarya</taxon>
        <taxon>Ascomycota</taxon>
        <taxon>Pezizomycotina</taxon>
        <taxon>Eurotiomycetes</taxon>
        <taxon>Chaetothyriomycetidae</taxon>
        <taxon>Chaetothyriales</taxon>
        <taxon>Trichomeriaceae</taxon>
        <taxon>Knufia</taxon>
    </lineage>
</organism>
<feature type="transmembrane region" description="Helical" evidence="10">
    <location>
        <begin position="319"/>
        <end position="345"/>
    </location>
</feature>
<feature type="region of interest" description="Disordered" evidence="9">
    <location>
        <begin position="444"/>
        <end position="467"/>
    </location>
</feature>
<evidence type="ECO:0000256" key="4">
    <source>
        <dbReference type="ARBA" id="ARBA00022692"/>
    </source>
</evidence>
<evidence type="ECO:0000259" key="12">
    <source>
        <dbReference type="PROSITE" id="PS50929"/>
    </source>
</evidence>
<evidence type="ECO:0000256" key="8">
    <source>
        <dbReference type="ARBA" id="ARBA00023136"/>
    </source>
</evidence>
<feature type="transmembrane region" description="Helical" evidence="10">
    <location>
        <begin position="112"/>
        <end position="131"/>
    </location>
</feature>
<keyword evidence="3" id="KW-0813">Transport</keyword>
<dbReference type="InterPro" id="IPR003593">
    <property type="entry name" value="AAA+_ATPase"/>
</dbReference>
<dbReference type="FunFam" id="3.40.50.300:FF:000913">
    <property type="entry name" value="ABC multidrug transporter SitT"/>
    <property type="match status" value="1"/>
</dbReference>
<dbReference type="InterPro" id="IPR036640">
    <property type="entry name" value="ABC1_TM_sf"/>
</dbReference>
<evidence type="ECO:0000256" key="10">
    <source>
        <dbReference type="SAM" id="Phobius"/>
    </source>
</evidence>
<keyword evidence="7 10" id="KW-1133">Transmembrane helix</keyword>
<dbReference type="GO" id="GO:0090374">
    <property type="term" value="P:oligopeptide export from mitochondrion"/>
    <property type="evidence" value="ECO:0007669"/>
    <property type="project" value="TreeGrafter"/>
</dbReference>
<dbReference type="PROSITE" id="PS50929">
    <property type="entry name" value="ABC_TM1F"/>
    <property type="match status" value="2"/>
</dbReference>
<evidence type="ECO:0000256" key="7">
    <source>
        <dbReference type="ARBA" id="ARBA00022989"/>
    </source>
</evidence>
<dbReference type="InterPro" id="IPR039421">
    <property type="entry name" value="Type_1_exporter"/>
</dbReference>
<keyword evidence="4 10" id="KW-0812">Transmembrane</keyword>
<dbReference type="Pfam" id="PF00664">
    <property type="entry name" value="ABC_membrane"/>
    <property type="match status" value="2"/>
</dbReference>
<dbReference type="PANTHER" id="PTHR43394">
    <property type="entry name" value="ATP-DEPENDENT PERMEASE MDL1, MITOCHONDRIAL"/>
    <property type="match status" value="1"/>
</dbReference>
<keyword evidence="6" id="KW-0067">ATP-binding</keyword>
<protein>
    <submittedName>
        <fullName evidence="13">Uncharacterized protein</fullName>
    </submittedName>
</protein>
<keyword evidence="8 10" id="KW-0472">Membrane</keyword>
<feature type="transmembrane region" description="Helical" evidence="10">
    <location>
        <begin position="893"/>
        <end position="911"/>
    </location>
</feature>
<dbReference type="FunFam" id="1.20.1560.10:FF:000057">
    <property type="entry name" value="ABC multidrug transporter SitT"/>
    <property type="match status" value="1"/>
</dbReference>
<evidence type="ECO:0000256" key="6">
    <source>
        <dbReference type="ARBA" id="ARBA00022840"/>
    </source>
</evidence>
<dbReference type="PROSITE" id="PS00211">
    <property type="entry name" value="ABC_TRANSPORTER_1"/>
    <property type="match status" value="2"/>
</dbReference>
<name>A0AAN8EFK5_9EURO</name>
<dbReference type="InterPro" id="IPR011527">
    <property type="entry name" value="ABC1_TM_dom"/>
</dbReference>
<feature type="region of interest" description="Disordered" evidence="9">
    <location>
        <begin position="1"/>
        <end position="36"/>
    </location>
</feature>
<comment type="caution">
    <text evidence="13">The sequence shown here is derived from an EMBL/GenBank/DDBJ whole genome shotgun (WGS) entry which is preliminary data.</text>
</comment>
<dbReference type="SMART" id="SM00382">
    <property type="entry name" value="AAA"/>
    <property type="match status" value="2"/>
</dbReference>
<dbReference type="Gene3D" id="1.20.1560.10">
    <property type="entry name" value="ABC transporter type 1, transmembrane domain"/>
    <property type="match status" value="1"/>
</dbReference>
<evidence type="ECO:0000256" key="3">
    <source>
        <dbReference type="ARBA" id="ARBA00022448"/>
    </source>
</evidence>
<dbReference type="GO" id="GO:0016887">
    <property type="term" value="F:ATP hydrolysis activity"/>
    <property type="evidence" value="ECO:0007669"/>
    <property type="project" value="InterPro"/>
</dbReference>
<dbReference type="SUPFAM" id="SSF90123">
    <property type="entry name" value="ABC transporter transmembrane region"/>
    <property type="match status" value="2"/>
</dbReference>
<feature type="domain" description="ABC transporter" evidence="11">
    <location>
        <begin position="1071"/>
        <end position="1329"/>
    </location>
</feature>
<feature type="domain" description="ABC transporter" evidence="11">
    <location>
        <begin position="386"/>
        <end position="665"/>
    </location>
</feature>
<feature type="transmembrane region" description="Helical" evidence="10">
    <location>
        <begin position="57"/>
        <end position="80"/>
    </location>
</feature>
<dbReference type="InterPro" id="IPR017871">
    <property type="entry name" value="ABC_transporter-like_CS"/>
</dbReference>
<evidence type="ECO:0000259" key="11">
    <source>
        <dbReference type="PROSITE" id="PS50893"/>
    </source>
</evidence>
<dbReference type="Pfam" id="PF00005">
    <property type="entry name" value="ABC_tran"/>
    <property type="match status" value="2"/>
</dbReference>
<evidence type="ECO:0000313" key="14">
    <source>
        <dbReference type="Proteomes" id="UP001316803"/>
    </source>
</evidence>
<proteinExistence type="inferred from homology"/>
<reference evidence="13 14" key="1">
    <citation type="submission" date="2022-12" db="EMBL/GenBank/DDBJ databases">
        <title>Genomic features and morphological characterization of a novel Knufia sp. strain isolated from spacecraft assembly facility.</title>
        <authorList>
            <person name="Teixeira M."/>
            <person name="Chander A.M."/>
            <person name="Stajich J.E."/>
            <person name="Venkateswaran K."/>
        </authorList>
    </citation>
    <scope>NUCLEOTIDE SEQUENCE [LARGE SCALE GENOMIC DNA]</scope>
    <source>
        <strain evidence="13 14">FJI-L2-BK-P2</strain>
    </source>
</reference>
<evidence type="ECO:0000256" key="1">
    <source>
        <dbReference type="ARBA" id="ARBA00004141"/>
    </source>
</evidence>
<dbReference type="PANTHER" id="PTHR43394:SF27">
    <property type="entry name" value="ATP-DEPENDENT TRANSLOCASE ABCB1-LIKE"/>
    <property type="match status" value="1"/>
</dbReference>
<dbReference type="InterPro" id="IPR003439">
    <property type="entry name" value="ABC_transporter-like_ATP-bd"/>
</dbReference>
<gene>
    <name evidence="13" type="ORF">OHC33_004241</name>
</gene>
<dbReference type="GO" id="GO:0005743">
    <property type="term" value="C:mitochondrial inner membrane"/>
    <property type="evidence" value="ECO:0007669"/>
    <property type="project" value="TreeGrafter"/>
</dbReference>
<dbReference type="CDD" id="cd18578">
    <property type="entry name" value="ABC_6TM_Pgp_ABCB1_D2_like"/>
    <property type="match status" value="1"/>
</dbReference>
<keyword evidence="5" id="KW-0547">Nucleotide-binding</keyword>
<sequence>MDRSTDPAIPTMNSEGGEEVIKADGASTTDTKSDKVKTPPISNYWRILSFGTRLEHAVLIVAIACAAASGVPLPLMNIVFGTLTERFNEYFLPESGITERQFKDVVAQNTLYIVYLFIGKFVLTYVSMFFFRTSSLRISAALRLGYLQALFSQPVKKLDEVSAGAVANTITSSANTIQLSISDRLAALFQSLALVIAAYAIAFRYSWALTLATSSGILFVIVVYSITTPIILKSLQRITSADEKHATVAAEVVSSIRNVFALGAESKMITKHNRWVDESHKYAIKIAPQFGMQLSPMYFAIYACYALAFWFGLKLFRDGSIGSVGTVIIVFFSVLIVTSVMGQIVQPIFNISKAIGASASFFDMIDSDRVDASGLREPDVSAHGDIELGEVTFAYPTRPNVQVLKNFSATFQAGKTTALVGPSGSGKSTIVALLERWYDLPNLEHPPSTPESTITSKHEAVPQNDSEGMDDVVQINGCISSGGHSVNKFDLKWWRSQIGLVQQEPFLFNDTIENNVAYGLIGTQFEHVEGPKRLELVQHACREAFADEFIRKLPKEYSTLVGEGGMKLSGGQRQRIAIARSIVRQPAILILDEATSAIDVQGEKIVQQALERASKNRTTIVIAHRLSTIRKADHIVVLRHGTKVEEGTHDQLLSVSNGVYSGLVRAQMIEEDRPMPEASQAEGELMVAERTLSYNSERLGRSATANATIDDVAEAEGKASGGSYTKKGIFKTVGLLLYEQRPRWPFYNLVLLAAMACGAAYALQSWFFGQLVQTFQYTGQRLIDAANFWSLMFFILALAVGISYAILGTSSGVISAHTGTFCRKDYFKSTLGMPIAYFDREENSSGTVMSRLSGDPKQIQELLGLNSSVPMISIFNIIGCVIISFYFGWKLTLVTFFAVLPVILGASFMRMRYEVTYEVWNAQVFEASSQFATEAVGAFRTVSSLTMEDVVIDKYRNLLQDQIKSSTRKATYATLIYALTDSIELLGMALAFWYGGQLLASTEYSPIQFFVIYAAIIQGAQAAGQYLSIGGNIAHATSAANRIIELRAKSASHDPTAISPPTPRTSLGAKIEFKNVNFTYPSNTTPLFSNLNLTIQPGQFVAFVGPSGCGKTTTISLLERFYDPTSGTITVDNQDITTLSAPLYRRDLALVSQEPRLFSGTIRQNLLLGIPDDPDSLPTASVSDSDITQACRDAEIHEFITSLPEGYDTELGQHTQTALSGGQKQRLCLARALLRKPKLLLLDEATSSLDSQSERLVQGAIERLAGAKEMTVVAVAHRLATVQKADVIFVFGERDAGDDGVRRGSRVVESGSHGELLGRRGVYWSMCQAQALDA</sequence>
<evidence type="ECO:0000256" key="9">
    <source>
        <dbReference type="SAM" id="MobiDB-lite"/>
    </source>
</evidence>
<feature type="transmembrane region" description="Helical" evidence="10">
    <location>
        <begin position="862"/>
        <end position="887"/>
    </location>
</feature>
<dbReference type="Proteomes" id="UP001316803">
    <property type="component" value="Unassembled WGS sequence"/>
</dbReference>
<comment type="similarity">
    <text evidence="2">Belongs to the ABC transporter superfamily. ABCB family. Multidrug resistance exporter (TC 3.A.1.201) subfamily.</text>
</comment>
<dbReference type="SUPFAM" id="SSF52540">
    <property type="entry name" value="P-loop containing nucleoside triphosphate hydrolases"/>
    <property type="match status" value="3"/>
</dbReference>
<dbReference type="EMBL" id="JAKLMC020000008">
    <property type="protein sequence ID" value="KAK5954519.1"/>
    <property type="molecule type" value="Genomic_DNA"/>
</dbReference>
<dbReference type="Gene3D" id="3.40.50.300">
    <property type="entry name" value="P-loop containing nucleotide triphosphate hydrolases"/>
    <property type="match status" value="2"/>
</dbReference>
<dbReference type="GO" id="GO:0015421">
    <property type="term" value="F:ABC-type oligopeptide transporter activity"/>
    <property type="evidence" value="ECO:0007669"/>
    <property type="project" value="TreeGrafter"/>
</dbReference>
<accession>A0AAN8EFK5</accession>